<dbReference type="Pfam" id="PF00175">
    <property type="entry name" value="NAD_binding_1"/>
    <property type="match status" value="1"/>
</dbReference>
<dbReference type="InterPro" id="IPR001433">
    <property type="entry name" value="OxRdtase_FAD/NAD-bd"/>
</dbReference>
<dbReference type="CDD" id="cd06200">
    <property type="entry name" value="SiR_like1"/>
    <property type="match status" value="1"/>
</dbReference>
<dbReference type="SUPFAM" id="SSF63380">
    <property type="entry name" value="Riboflavin synthase domain-like"/>
    <property type="match status" value="1"/>
</dbReference>
<proteinExistence type="predicted"/>
<evidence type="ECO:0000313" key="5">
    <source>
        <dbReference type="Proteomes" id="UP000216101"/>
    </source>
</evidence>
<evidence type="ECO:0000259" key="3">
    <source>
        <dbReference type="PROSITE" id="PS51384"/>
    </source>
</evidence>
<dbReference type="InterPro" id="IPR017927">
    <property type="entry name" value="FAD-bd_FR_type"/>
</dbReference>
<dbReference type="SUPFAM" id="SSF52343">
    <property type="entry name" value="Ferredoxin reductase-like, C-terminal NADP-linked domain"/>
    <property type="match status" value="1"/>
</dbReference>
<evidence type="ECO:0000256" key="2">
    <source>
        <dbReference type="ARBA" id="ARBA00023797"/>
    </source>
</evidence>
<dbReference type="InterPro" id="IPR017938">
    <property type="entry name" value="Riboflavin_synthase-like_b-brl"/>
</dbReference>
<dbReference type="InterPro" id="IPR001709">
    <property type="entry name" value="Flavoprot_Pyr_Nucl_cyt_Rdtase"/>
</dbReference>
<comment type="caution">
    <text evidence="4">The sequence shown here is derived from an EMBL/GenBank/DDBJ whole genome shotgun (WGS) entry which is preliminary data.</text>
</comment>
<dbReference type="RefSeq" id="WP_425319582.1">
    <property type="nucleotide sequence ID" value="NZ_NHNI01000001.1"/>
</dbReference>
<organism evidence="4 5">
    <name type="scientific">Cellvibrio mixtus</name>
    <dbReference type="NCBI Taxonomy" id="39650"/>
    <lineage>
        <taxon>Bacteria</taxon>
        <taxon>Pseudomonadati</taxon>
        <taxon>Pseudomonadota</taxon>
        <taxon>Gammaproteobacteria</taxon>
        <taxon>Cellvibrionales</taxon>
        <taxon>Cellvibrionaceae</taxon>
        <taxon>Cellvibrio</taxon>
    </lineage>
</organism>
<dbReference type="PRINTS" id="PR00371">
    <property type="entry name" value="FPNCR"/>
</dbReference>
<dbReference type="GO" id="GO:0003958">
    <property type="term" value="F:NADPH-hemoprotein reductase activity"/>
    <property type="evidence" value="ECO:0007669"/>
    <property type="project" value="UniProtKB-EC"/>
</dbReference>
<evidence type="ECO:0000256" key="1">
    <source>
        <dbReference type="ARBA" id="ARBA00022630"/>
    </source>
</evidence>
<keyword evidence="1" id="KW-0285">Flavoprotein</keyword>
<dbReference type="PROSITE" id="PS51384">
    <property type="entry name" value="FAD_FR"/>
    <property type="match status" value="1"/>
</dbReference>
<dbReference type="Gene3D" id="3.40.50.80">
    <property type="entry name" value="Nucleotide-binding domain of ferredoxin-NADP reductase (FNR) module"/>
    <property type="match status" value="1"/>
</dbReference>
<gene>
    <name evidence="4" type="ORF">CBP51_02675</name>
</gene>
<dbReference type="GO" id="GO:0005829">
    <property type="term" value="C:cytosol"/>
    <property type="evidence" value="ECO:0007669"/>
    <property type="project" value="TreeGrafter"/>
</dbReference>
<dbReference type="Proteomes" id="UP000216101">
    <property type="component" value="Unassembled WGS sequence"/>
</dbReference>
<dbReference type="EMBL" id="NHNI01000001">
    <property type="protein sequence ID" value="OZY87913.1"/>
    <property type="molecule type" value="Genomic_DNA"/>
</dbReference>
<feature type="domain" description="FAD-binding FR-type" evidence="3">
    <location>
        <begin position="34"/>
        <end position="196"/>
    </location>
</feature>
<keyword evidence="5" id="KW-1185">Reference proteome</keyword>
<dbReference type="EC" id="1.6.2.4" evidence="2"/>
<dbReference type="InterPro" id="IPR039261">
    <property type="entry name" value="FNR_nucleotide-bd"/>
</dbReference>
<dbReference type="AlphaFoldDB" id="A0A266QDG1"/>
<name>A0A266QDG1_9GAMM</name>
<dbReference type="GO" id="GO:0050660">
    <property type="term" value="F:flavin adenine dinucleotide binding"/>
    <property type="evidence" value="ECO:0007669"/>
    <property type="project" value="TreeGrafter"/>
</dbReference>
<dbReference type="PANTHER" id="PTHR19384:SF17">
    <property type="entry name" value="NADPH--CYTOCHROME P450 REDUCTASE"/>
    <property type="match status" value="1"/>
</dbReference>
<accession>A0A266QDG1</accession>
<evidence type="ECO:0000313" key="4">
    <source>
        <dbReference type="EMBL" id="OZY87913.1"/>
    </source>
</evidence>
<dbReference type="GO" id="GO:0010181">
    <property type="term" value="F:FMN binding"/>
    <property type="evidence" value="ECO:0007669"/>
    <property type="project" value="TreeGrafter"/>
</dbReference>
<protein>
    <recommendedName>
        <fullName evidence="2">NADPH--hemoprotein reductase</fullName>
        <ecNumber evidence="2">1.6.2.4</ecNumber>
    </recommendedName>
</protein>
<sequence>MIAVDKLDESALRHWQYYLGKLAGSSHFADWSKPAYSDWLLVARHCLNPASPGAPAYHLQLKPAVQSVESQTWQAGDIVEVGPCNSMNRIDVFLQQLNRHLPRESLSEKDLDVNEAQIAHLRQLPDDALLAALADLGHREYSIASAPQEGTLDLVVRQVQLANNELGIGSGWLTAHAPLQSLIRLRVRSNPHFHSPAAQHPLILIGNGTGIAGLRSHLANPARATGKHWLFFGERHYLADNFFNADIQHWQETGLLTQVNKIFSRDAGDGQRGYVQDLLMPNADDIRAWVAAGAAIFVCGSLQGMAQAVDEALVAILGAEQLELLADQQRYCRDVY</sequence>
<dbReference type="PANTHER" id="PTHR19384">
    <property type="entry name" value="NITRIC OXIDE SYNTHASE-RELATED"/>
    <property type="match status" value="1"/>
</dbReference>
<reference evidence="5" key="1">
    <citation type="submission" date="2017-05" db="EMBL/GenBank/DDBJ databases">
        <authorList>
            <person name="Barney B.M."/>
        </authorList>
    </citation>
    <scope>NUCLEOTIDE SEQUENCE [LARGE SCALE GENOMIC DNA]</scope>
    <source>
        <strain evidence="5">PSBB022</strain>
    </source>
</reference>